<dbReference type="Proteomes" id="UP000294003">
    <property type="component" value="Unassembled WGS sequence"/>
</dbReference>
<feature type="signal peptide" evidence="1">
    <location>
        <begin position="1"/>
        <end position="22"/>
    </location>
</feature>
<evidence type="ECO:0000313" key="3">
    <source>
        <dbReference type="Proteomes" id="UP000294003"/>
    </source>
</evidence>
<organism evidence="2 3">
    <name type="scientific">Monosporascus cannonballus</name>
    <dbReference type="NCBI Taxonomy" id="155416"/>
    <lineage>
        <taxon>Eukaryota</taxon>
        <taxon>Fungi</taxon>
        <taxon>Dikarya</taxon>
        <taxon>Ascomycota</taxon>
        <taxon>Pezizomycotina</taxon>
        <taxon>Sordariomycetes</taxon>
        <taxon>Xylariomycetidae</taxon>
        <taxon>Xylariales</taxon>
        <taxon>Xylariales incertae sedis</taxon>
        <taxon>Monosporascus</taxon>
    </lineage>
</organism>
<feature type="chain" id="PRO_5046052699" description="SCP domain-containing protein" evidence="1">
    <location>
        <begin position="23"/>
        <end position="164"/>
    </location>
</feature>
<comment type="caution">
    <text evidence="2">The sequence shown here is derived from an EMBL/GenBank/DDBJ whole genome shotgun (WGS) entry which is preliminary data.</text>
</comment>
<name>A0ABY0HM78_9PEZI</name>
<evidence type="ECO:0000256" key="1">
    <source>
        <dbReference type="SAM" id="SignalP"/>
    </source>
</evidence>
<evidence type="ECO:0000313" key="2">
    <source>
        <dbReference type="EMBL" id="RYO94588.1"/>
    </source>
</evidence>
<proteinExistence type="predicted"/>
<keyword evidence="1" id="KW-0732">Signal</keyword>
<dbReference type="EMBL" id="QJNS01000009">
    <property type="protein sequence ID" value="RYO94588.1"/>
    <property type="molecule type" value="Genomic_DNA"/>
</dbReference>
<sequence length="164" mass="17563">MLLSPSLLTGLVLAAGAIGGVAKLDDAGWFQTGCTYRHLNESGVEEAKQMAARWGAAGNKVPSAGWHVWTAGNVSIWICNCRKSLVRSGAVPVLLEDIESVLRLLRVKCSAPQPTSGWVWFGGSRKSHGKSFSVDHASLWDGAVPSERCPENCVRPWGGSHSHD</sequence>
<gene>
    <name evidence="2" type="ORF">DL762_000480</name>
</gene>
<evidence type="ECO:0008006" key="4">
    <source>
        <dbReference type="Google" id="ProtNLM"/>
    </source>
</evidence>
<reference evidence="2 3" key="1">
    <citation type="submission" date="2018-06" db="EMBL/GenBank/DDBJ databases">
        <title>Complete Genomes of Monosporascus.</title>
        <authorList>
            <person name="Robinson A.J."/>
            <person name="Natvig D.O."/>
        </authorList>
    </citation>
    <scope>NUCLEOTIDE SEQUENCE [LARGE SCALE GENOMIC DNA]</scope>
    <source>
        <strain evidence="2 3">CBS 609.92</strain>
    </source>
</reference>
<accession>A0ABY0HM78</accession>
<protein>
    <recommendedName>
        <fullName evidence="4">SCP domain-containing protein</fullName>
    </recommendedName>
</protein>
<keyword evidence="3" id="KW-1185">Reference proteome</keyword>